<reference evidence="10 11" key="1">
    <citation type="submission" date="2017-03" db="EMBL/GenBank/DDBJ databases">
        <title>Genome sequence of Methanobrevibacter wosei.</title>
        <authorList>
            <person name="Poehlein A."/>
            <person name="Seedorf H."/>
            <person name="Daniel R."/>
        </authorList>
    </citation>
    <scope>NUCLEOTIDE SEQUENCE [LARGE SCALE GENOMIC DNA]</scope>
    <source>
        <strain evidence="10 11">DSM 11979</strain>
    </source>
</reference>
<keyword evidence="5 7" id="KW-1133">Transmembrane helix</keyword>
<feature type="transmembrane region" description="Helical" evidence="7">
    <location>
        <begin position="43"/>
        <end position="60"/>
    </location>
</feature>
<feature type="transmembrane region" description="Helical" evidence="7">
    <location>
        <begin position="12"/>
        <end position="37"/>
    </location>
</feature>
<dbReference type="Gene3D" id="3.30.70.1350">
    <property type="entry name" value="Cation efflux protein, cytoplasmic domain"/>
    <property type="match status" value="1"/>
</dbReference>
<feature type="transmembrane region" description="Helical" evidence="7">
    <location>
        <begin position="118"/>
        <end position="137"/>
    </location>
</feature>
<dbReference type="Pfam" id="PF16916">
    <property type="entry name" value="ZT_dimer"/>
    <property type="match status" value="1"/>
</dbReference>
<protein>
    <submittedName>
        <fullName evidence="10">Putative cation efflux system proteinc</fullName>
    </submittedName>
</protein>
<feature type="transmembrane region" description="Helical" evidence="7">
    <location>
        <begin position="182"/>
        <end position="199"/>
    </location>
</feature>
<dbReference type="InterPro" id="IPR050291">
    <property type="entry name" value="CDF_Transporter"/>
</dbReference>
<dbReference type="RefSeq" id="WP_116669640.1">
    <property type="nucleotide sequence ID" value="NZ_CASEFK010000013.1"/>
</dbReference>
<evidence type="ECO:0000256" key="6">
    <source>
        <dbReference type="ARBA" id="ARBA00023136"/>
    </source>
</evidence>
<feature type="domain" description="Cation efflux protein transmembrane" evidence="8">
    <location>
        <begin position="14"/>
        <end position="207"/>
    </location>
</feature>
<accession>A0A2U1S7D5</accession>
<evidence type="ECO:0000256" key="7">
    <source>
        <dbReference type="SAM" id="Phobius"/>
    </source>
</evidence>
<dbReference type="PANTHER" id="PTHR43840">
    <property type="entry name" value="MITOCHONDRIAL METAL TRANSPORTER 1-RELATED"/>
    <property type="match status" value="1"/>
</dbReference>
<keyword evidence="4 7" id="KW-0812">Transmembrane</keyword>
<dbReference type="InterPro" id="IPR036837">
    <property type="entry name" value="Cation_efflux_CTD_sf"/>
</dbReference>
<evidence type="ECO:0000256" key="3">
    <source>
        <dbReference type="ARBA" id="ARBA00022448"/>
    </source>
</evidence>
<dbReference type="GO" id="GO:0008324">
    <property type="term" value="F:monoatomic cation transmembrane transporter activity"/>
    <property type="evidence" value="ECO:0007669"/>
    <property type="project" value="InterPro"/>
</dbReference>
<evidence type="ECO:0000256" key="2">
    <source>
        <dbReference type="ARBA" id="ARBA00008114"/>
    </source>
</evidence>
<evidence type="ECO:0000256" key="1">
    <source>
        <dbReference type="ARBA" id="ARBA00004141"/>
    </source>
</evidence>
<keyword evidence="3" id="KW-0813">Transport</keyword>
<dbReference type="NCBIfam" id="TIGR01297">
    <property type="entry name" value="CDF"/>
    <property type="match status" value="1"/>
</dbReference>
<evidence type="ECO:0000313" key="10">
    <source>
        <dbReference type="EMBL" id="PWB86000.1"/>
    </source>
</evidence>
<organism evidence="10 11">
    <name type="scientific">Methanobrevibacter woesei</name>
    <dbReference type="NCBI Taxonomy" id="190976"/>
    <lineage>
        <taxon>Archaea</taxon>
        <taxon>Methanobacteriati</taxon>
        <taxon>Methanobacteriota</taxon>
        <taxon>Methanomada group</taxon>
        <taxon>Methanobacteria</taxon>
        <taxon>Methanobacteriales</taxon>
        <taxon>Methanobacteriaceae</taxon>
        <taxon>Methanobrevibacter</taxon>
    </lineage>
</organism>
<dbReference type="InterPro" id="IPR027470">
    <property type="entry name" value="Cation_efflux_CTD"/>
</dbReference>
<dbReference type="GO" id="GO:0016020">
    <property type="term" value="C:membrane"/>
    <property type="evidence" value="ECO:0007669"/>
    <property type="project" value="UniProtKB-SubCell"/>
</dbReference>
<evidence type="ECO:0000313" key="11">
    <source>
        <dbReference type="Proteomes" id="UP000245577"/>
    </source>
</evidence>
<name>A0A2U1S7D5_9EURY</name>
<dbReference type="Gene3D" id="1.20.1510.10">
    <property type="entry name" value="Cation efflux protein transmembrane domain"/>
    <property type="match status" value="1"/>
</dbReference>
<comment type="subcellular location">
    <subcellularLocation>
        <location evidence="1">Membrane</location>
        <topology evidence="1">Multi-pass membrane protein</topology>
    </subcellularLocation>
</comment>
<dbReference type="InterPro" id="IPR058533">
    <property type="entry name" value="Cation_efflux_TM"/>
</dbReference>
<proteinExistence type="inferred from homology"/>
<feature type="transmembrane region" description="Helical" evidence="7">
    <location>
        <begin position="80"/>
        <end position="98"/>
    </location>
</feature>
<dbReference type="InterPro" id="IPR002524">
    <property type="entry name" value="Cation_efflux"/>
</dbReference>
<dbReference type="PANTHER" id="PTHR43840:SF15">
    <property type="entry name" value="MITOCHONDRIAL METAL TRANSPORTER 1-RELATED"/>
    <property type="match status" value="1"/>
</dbReference>
<dbReference type="SUPFAM" id="SSF161111">
    <property type="entry name" value="Cation efflux protein transmembrane domain-like"/>
    <property type="match status" value="1"/>
</dbReference>
<keyword evidence="6 7" id="KW-0472">Membrane</keyword>
<evidence type="ECO:0000256" key="4">
    <source>
        <dbReference type="ARBA" id="ARBA00022692"/>
    </source>
</evidence>
<evidence type="ECO:0000259" key="8">
    <source>
        <dbReference type="Pfam" id="PF01545"/>
    </source>
</evidence>
<dbReference type="InterPro" id="IPR027469">
    <property type="entry name" value="Cation_efflux_TMD_sf"/>
</dbReference>
<gene>
    <name evidence="10" type="ORF">MBBWO_08530</name>
</gene>
<sequence length="301" mass="32243">MDEVRGKEGNKAAIVGVCANTFLTIFNITIGVISGSYALISEGAHTLSDIATTIIAYAGFRIGQKPADKEHPLGHGRAEAISGLIIVIFLTMVGYEIITGALDKIVNHSVITSPDSIAAIMAVIGIIINSAVSSYLISLGKKINSPAIIADGQHQRVDVFSSIAILIGIVISSAGFPILDSIIGLFIGIMILKTAYSVGRDNLNIIMGKIPTPDLYEKIEKVATNTKEVYGAHNVQIDYLGAYAIASLHIELDPNMSLDDSHKIAHIVQENILNDVDIVKSVTVHACPYGLEYDHRQEINK</sequence>
<feature type="domain" description="Cation efflux protein cytoplasmic" evidence="9">
    <location>
        <begin position="211"/>
        <end position="289"/>
    </location>
</feature>
<evidence type="ECO:0000259" key="9">
    <source>
        <dbReference type="Pfam" id="PF16916"/>
    </source>
</evidence>
<comment type="similarity">
    <text evidence="2">Belongs to the cation diffusion facilitator (CDF) transporter (TC 2.A.4) family.</text>
</comment>
<dbReference type="OrthoDB" id="8907at2157"/>
<comment type="caution">
    <text evidence="10">The sequence shown here is derived from an EMBL/GenBank/DDBJ whole genome shotgun (WGS) entry which is preliminary data.</text>
</comment>
<dbReference type="AlphaFoldDB" id="A0A2U1S7D5"/>
<dbReference type="Pfam" id="PF01545">
    <property type="entry name" value="Cation_efflux"/>
    <property type="match status" value="1"/>
</dbReference>
<evidence type="ECO:0000256" key="5">
    <source>
        <dbReference type="ARBA" id="ARBA00022989"/>
    </source>
</evidence>
<dbReference type="SUPFAM" id="SSF160240">
    <property type="entry name" value="Cation efflux protein cytoplasmic domain-like"/>
    <property type="match status" value="1"/>
</dbReference>
<feature type="transmembrane region" description="Helical" evidence="7">
    <location>
        <begin position="157"/>
        <end position="176"/>
    </location>
</feature>
<keyword evidence="11" id="KW-1185">Reference proteome</keyword>
<dbReference type="Proteomes" id="UP000245577">
    <property type="component" value="Unassembled WGS sequence"/>
</dbReference>
<dbReference type="EMBL" id="MZGU01000004">
    <property type="protein sequence ID" value="PWB86000.1"/>
    <property type="molecule type" value="Genomic_DNA"/>
</dbReference>
<dbReference type="FunFam" id="1.20.1510.10:FF:000006">
    <property type="entry name" value="Divalent cation efflux transporter"/>
    <property type="match status" value="1"/>
</dbReference>